<accession>A0A846WM29</accession>
<proteinExistence type="predicted"/>
<dbReference type="EMBL" id="JAAXPC010000004">
    <property type="protein sequence ID" value="NKY01853.1"/>
    <property type="molecule type" value="Genomic_DNA"/>
</dbReference>
<reference evidence="2 3" key="1">
    <citation type="submission" date="2020-04" db="EMBL/GenBank/DDBJ databases">
        <title>MicrobeNet Type strains.</title>
        <authorList>
            <person name="Nicholson A.C."/>
        </authorList>
    </citation>
    <scope>NUCLEOTIDE SEQUENCE [LARGE SCALE GENOMIC DNA]</scope>
    <source>
        <strain evidence="2 3">ATCC BAA-14</strain>
    </source>
</reference>
<keyword evidence="1" id="KW-0812">Transmembrane</keyword>
<evidence type="ECO:0000256" key="1">
    <source>
        <dbReference type="SAM" id="Phobius"/>
    </source>
</evidence>
<comment type="caution">
    <text evidence="2">The sequence shown here is derived from an EMBL/GenBank/DDBJ whole genome shotgun (WGS) entry which is preliminary data.</text>
</comment>
<name>A0A846WM29_9ACTN</name>
<protein>
    <submittedName>
        <fullName evidence="2">Uncharacterized protein</fullName>
    </submittedName>
</protein>
<organism evidence="2 3">
    <name type="scientific">Gordonia polyisoprenivorans</name>
    <dbReference type="NCBI Taxonomy" id="84595"/>
    <lineage>
        <taxon>Bacteria</taxon>
        <taxon>Bacillati</taxon>
        <taxon>Actinomycetota</taxon>
        <taxon>Actinomycetes</taxon>
        <taxon>Mycobacteriales</taxon>
        <taxon>Gordoniaceae</taxon>
        <taxon>Gordonia</taxon>
    </lineage>
</organism>
<feature type="transmembrane region" description="Helical" evidence="1">
    <location>
        <begin position="7"/>
        <end position="40"/>
    </location>
</feature>
<sequence length="313" mass="34806">MAILKRVWGFLTAGTSTGVASTFLVMVATGLVGAAVFVYLDVGTQVWNGLSFLPSLATSVIGFLVGVPVAYYVIAEVVSRRDERKELHEVERLTVRGWDDFRDAIDSALTPQAREGILQASSILDGLSQVIAEYNIMRSVTVNGITRTEYELDRVSEGRRVAGLGHNGFIQSIHLMQFTEAWNVVRSRWHFIENQIKSTRLAHGLSWSNYETEKVLVNSIDLKPNPVEELYEVLQRRQESSPLVPIGNMRDAISSIDDFLGSQDEDLVKQRGGYQNVGLMVHDLSRALIAVKLLLDHVDEIVEKSAGDVFSEN</sequence>
<keyword evidence="1" id="KW-0472">Membrane</keyword>
<feature type="transmembrane region" description="Helical" evidence="1">
    <location>
        <begin position="52"/>
        <end position="74"/>
    </location>
</feature>
<dbReference type="RefSeq" id="WP_006371787.1">
    <property type="nucleotide sequence ID" value="NZ_JAAXPC010000004.1"/>
</dbReference>
<dbReference type="Proteomes" id="UP000563898">
    <property type="component" value="Unassembled WGS sequence"/>
</dbReference>
<gene>
    <name evidence="2" type="ORF">HGA05_09740</name>
</gene>
<evidence type="ECO:0000313" key="3">
    <source>
        <dbReference type="Proteomes" id="UP000563898"/>
    </source>
</evidence>
<dbReference type="AlphaFoldDB" id="A0A846WM29"/>
<evidence type="ECO:0000313" key="2">
    <source>
        <dbReference type="EMBL" id="NKY01853.1"/>
    </source>
</evidence>
<keyword evidence="1" id="KW-1133">Transmembrane helix</keyword>